<dbReference type="EMBL" id="GBEZ01012912">
    <property type="protein sequence ID" value="JAC73022.1"/>
    <property type="molecule type" value="Transcribed_RNA"/>
</dbReference>
<dbReference type="PANTHER" id="PTHR46764:SF2">
    <property type="entry name" value="E3 UBIQUITIN-PROTEIN LIGASE BAH1-LIKE-RELATED"/>
    <property type="match status" value="1"/>
</dbReference>
<accession>A0A061RJ93</accession>
<dbReference type="PROSITE" id="PS50089">
    <property type="entry name" value="ZF_RING_2"/>
    <property type="match status" value="1"/>
</dbReference>
<evidence type="ECO:0000256" key="4">
    <source>
        <dbReference type="PROSITE-ProRule" id="PRU00175"/>
    </source>
</evidence>
<sequence>MTFKLASLPLARDVSVQLASAEMTGSQVFQGTYISYAHLADMLKNFESSFRGMPTFDQEAMKKHFLSCLQADVLRVARTFDKVAGSLIKAGTGARRWWSRQVGGWAAKVKNPSLPSAASNPKLLRKLARECLEYAEMNKQVLRALVSQYEGHFGTGEAAAFLDKCWDPSSDDCLSFLVSPLKEDLEAVCLDEPLVRSAARLPALCLSPPLAMGAEMANDDDEISDNDLLQCPICYEVKYKPVALACGHSFCRLCVLDAAKLTTTIASSFAVKMRIADLHHHATCPMCKRTGVYSNATELKAIDTLASARYPKAYQQKRREEQHRERIVLHAFIHKQQLVMTPNGLALGKEHSPGAWTHRVMEDRTPQRRGQRSR</sequence>
<dbReference type="SUPFAM" id="SSF57850">
    <property type="entry name" value="RING/U-box"/>
    <property type="match status" value="1"/>
</dbReference>
<dbReference type="PROSITE" id="PS00518">
    <property type="entry name" value="ZF_RING_1"/>
    <property type="match status" value="1"/>
</dbReference>
<proteinExistence type="predicted"/>
<dbReference type="AlphaFoldDB" id="A0A061RJ93"/>
<dbReference type="Gene3D" id="3.30.40.10">
    <property type="entry name" value="Zinc/RING finger domain, C3HC4 (zinc finger)"/>
    <property type="match status" value="1"/>
</dbReference>
<dbReference type="InterPro" id="IPR001841">
    <property type="entry name" value="Znf_RING"/>
</dbReference>
<evidence type="ECO:0000256" key="2">
    <source>
        <dbReference type="ARBA" id="ARBA00022771"/>
    </source>
</evidence>
<evidence type="ECO:0000313" key="7">
    <source>
        <dbReference type="EMBL" id="JAC73022.1"/>
    </source>
</evidence>
<evidence type="ECO:0000256" key="5">
    <source>
        <dbReference type="SAM" id="MobiDB-lite"/>
    </source>
</evidence>
<feature type="region of interest" description="Disordered" evidence="5">
    <location>
        <begin position="350"/>
        <end position="374"/>
    </location>
</feature>
<dbReference type="InterPro" id="IPR013083">
    <property type="entry name" value="Znf_RING/FYVE/PHD"/>
</dbReference>
<organism evidence="7">
    <name type="scientific">Tetraselmis sp. GSL018</name>
    <dbReference type="NCBI Taxonomy" id="582737"/>
    <lineage>
        <taxon>Eukaryota</taxon>
        <taxon>Viridiplantae</taxon>
        <taxon>Chlorophyta</taxon>
        <taxon>core chlorophytes</taxon>
        <taxon>Chlorodendrophyceae</taxon>
        <taxon>Chlorodendrales</taxon>
        <taxon>Chlorodendraceae</taxon>
        <taxon>Tetraselmis</taxon>
    </lineage>
</organism>
<evidence type="ECO:0000256" key="3">
    <source>
        <dbReference type="ARBA" id="ARBA00022833"/>
    </source>
</evidence>
<protein>
    <recommendedName>
        <fullName evidence="6">RING-type domain-containing protein</fullName>
    </recommendedName>
</protein>
<keyword evidence="3" id="KW-0862">Zinc</keyword>
<keyword evidence="1" id="KW-0479">Metal-binding</keyword>
<dbReference type="InterPro" id="IPR027370">
    <property type="entry name" value="Znf-RING_euk"/>
</dbReference>
<evidence type="ECO:0000256" key="1">
    <source>
        <dbReference type="ARBA" id="ARBA00022723"/>
    </source>
</evidence>
<dbReference type="Pfam" id="PF13445">
    <property type="entry name" value="zf-RING_UBOX"/>
    <property type="match status" value="1"/>
</dbReference>
<name>A0A061RJ93_9CHLO</name>
<dbReference type="InterPro" id="IPR017907">
    <property type="entry name" value="Znf_RING_CS"/>
</dbReference>
<feature type="domain" description="RING-type" evidence="6">
    <location>
        <begin position="231"/>
        <end position="288"/>
    </location>
</feature>
<evidence type="ECO:0000259" key="6">
    <source>
        <dbReference type="PROSITE" id="PS50089"/>
    </source>
</evidence>
<dbReference type="SMART" id="SM00184">
    <property type="entry name" value="RING"/>
    <property type="match status" value="1"/>
</dbReference>
<dbReference type="PANTHER" id="PTHR46764">
    <property type="entry name" value="E3 UBIQUITIN-PROTEIN LIGASE BAH1"/>
    <property type="match status" value="1"/>
</dbReference>
<reference evidence="7" key="1">
    <citation type="submission" date="2014-05" db="EMBL/GenBank/DDBJ databases">
        <title>The transcriptome of the halophilic microalga Tetraselmis sp. GSL018 isolated from the Great Salt Lake, Utah.</title>
        <authorList>
            <person name="Jinkerson R.E."/>
            <person name="D'Adamo S."/>
            <person name="Posewitz M.C."/>
        </authorList>
    </citation>
    <scope>NUCLEOTIDE SEQUENCE</scope>
    <source>
        <strain evidence="7">GSL018</strain>
    </source>
</reference>
<dbReference type="GO" id="GO:0008270">
    <property type="term" value="F:zinc ion binding"/>
    <property type="evidence" value="ECO:0007669"/>
    <property type="project" value="UniProtKB-KW"/>
</dbReference>
<dbReference type="InterPro" id="IPR033326">
    <property type="entry name" value="BAH1"/>
</dbReference>
<keyword evidence="2 4" id="KW-0863">Zinc-finger</keyword>
<gene>
    <name evidence="7" type="ORF">TSPGSL018_29927</name>
</gene>